<name>A0A392Q118_9FABA</name>
<dbReference type="EMBL" id="LXQA010104700">
    <property type="protein sequence ID" value="MCI17276.1"/>
    <property type="molecule type" value="Genomic_DNA"/>
</dbReference>
<keyword evidence="3" id="KW-1185">Reference proteome</keyword>
<evidence type="ECO:0000313" key="3">
    <source>
        <dbReference type="Proteomes" id="UP000265520"/>
    </source>
</evidence>
<evidence type="ECO:0000313" key="2">
    <source>
        <dbReference type="EMBL" id="MCI17276.1"/>
    </source>
</evidence>
<protein>
    <submittedName>
        <fullName evidence="2">Uncharacterized protein</fullName>
    </submittedName>
</protein>
<feature type="signal peptide" evidence="1">
    <location>
        <begin position="1"/>
        <end position="20"/>
    </location>
</feature>
<accession>A0A392Q118</accession>
<reference evidence="2 3" key="1">
    <citation type="journal article" date="2018" name="Front. Plant Sci.">
        <title>Red Clover (Trifolium pratense) and Zigzag Clover (T. medium) - A Picture of Genomic Similarities and Differences.</title>
        <authorList>
            <person name="Dluhosova J."/>
            <person name="Istvanek J."/>
            <person name="Nedelnik J."/>
            <person name="Repkova J."/>
        </authorList>
    </citation>
    <scope>NUCLEOTIDE SEQUENCE [LARGE SCALE GENOMIC DNA]</scope>
    <source>
        <strain evidence="3">cv. 10/8</strain>
        <tissue evidence="2">Leaf</tissue>
    </source>
</reference>
<dbReference type="Proteomes" id="UP000265520">
    <property type="component" value="Unassembled WGS sequence"/>
</dbReference>
<keyword evidence="1" id="KW-0732">Signal</keyword>
<evidence type="ECO:0000256" key="1">
    <source>
        <dbReference type="SAM" id="SignalP"/>
    </source>
</evidence>
<comment type="caution">
    <text evidence="2">The sequence shown here is derived from an EMBL/GenBank/DDBJ whole genome shotgun (WGS) entry which is preliminary data.</text>
</comment>
<feature type="chain" id="PRO_5017227251" evidence="1">
    <location>
        <begin position="21"/>
        <end position="73"/>
    </location>
</feature>
<organism evidence="2 3">
    <name type="scientific">Trifolium medium</name>
    <dbReference type="NCBI Taxonomy" id="97028"/>
    <lineage>
        <taxon>Eukaryota</taxon>
        <taxon>Viridiplantae</taxon>
        <taxon>Streptophyta</taxon>
        <taxon>Embryophyta</taxon>
        <taxon>Tracheophyta</taxon>
        <taxon>Spermatophyta</taxon>
        <taxon>Magnoliopsida</taxon>
        <taxon>eudicotyledons</taxon>
        <taxon>Gunneridae</taxon>
        <taxon>Pentapetalae</taxon>
        <taxon>rosids</taxon>
        <taxon>fabids</taxon>
        <taxon>Fabales</taxon>
        <taxon>Fabaceae</taxon>
        <taxon>Papilionoideae</taxon>
        <taxon>50 kb inversion clade</taxon>
        <taxon>NPAAA clade</taxon>
        <taxon>Hologalegina</taxon>
        <taxon>IRL clade</taxon>
        <taxon>Trifolieae</taxon>
        <taxon>Trifolium</taxon>
    </lineage>
</organism>
<proteinExistence type="predicted"/>
<feature type="non-terminal residue" evidence="2">
    <location>
        <position position="73"/>
    </location>
</feature>
<sequence length="73" mass="8401">MTRQLLFCFILFTSQTFLDTFLSSKGYSFQELTLSESDVPEVLVKSLVFRGQHSRVWAKLPECDLQTSMDSSE</sequence>
<dbReference type="AlphaFoldDB" id="A0A392Q118"/>